<feature type="transmembrane region" description="Helical" evidence="5">
    <location>
        <begin position="7"/>
        <end position="34"/>
    </location>
</feature>
<dbReference type="Proteomes" id="UP000069632">
    <property type="component" value="Unassembled WGS sequence"/>
</dbReference>
<keyword evidence="4 5" id="KW-0472">Membrane</keyword>
<keyword evidence="3 5" id="KW-1133">Transmembrane helix</keyword>
<feature type="domain" description="TMEM205-like" evidence="6">
    <location>
        <begin position="11"/>
        <end position="118"/>
    </location>
</feature>
<dbReference type="OrthoDB" id="5362812at2"/>
<evidence type="ECO:0000313" key="8">
    <source>
        <dbReference type="Proteomes" id="UP000069632"/>
    </source>
</evidence>
<keyword evidence="2 5" id="KW-0812">Transmembrane</keyword>
<feature type="transmembrane region" description="Helical" evidence="5">
    <location>
        <begin position="87"/>
        <end position="109"/>
    </location>
</feature>
<gene>
    <name evidence="7" type="ORF">ERS672216_01751</name>
</gene>
<evidence type="ECO:0000256" key="5">
    <source>
        <dbReference type="SAM" id="Phobius"/>
    </source>
</evidence>
<dbReference type="GO" id="GO:0016020">
    <property type="term" value="C:membrane"/>
    <property type="evidence" value="ECO:0007669"/>
    <property type="project" value="UniProtKB-SubCell"/>
</dbReference>
<proteinExistence type="predicted"/>
<accession>A0A128EJR1</accession>
<keyword evidence="8" id="KW-1185">Reference proteome</keyword>
<evidence type="ECO:0000259" key="6">
    <source>
        <dbReference type="Pfam" id="PF13664"/>
    </source>
</evidence>
<evidence type="ECO:0000256" key="2">
    <source>
        <dbReference type="ARBA" id="ARBA00022692"/>
    </source>
</evidence>
<dbReference type="AlphaFoldDB" id="A0A128EJR1"/>
<protein>
    <submittedName>
        <fullName evidence="7">Putative integral membrane protein</fullName>
    </submittedName>
</protein>
<evidence type="ECO:0000256" key="1">
    <source>
        <dbReference type="ARBA" id="ARBA00004370"/>
    </source>
</evidence>
<dbReference type="Pfam" id="PF13664">
    <property type="entry name" value="DUF4149"/>
    <property type="match status" value="1"/>
</dbReference>
<organism evidence="7 8">
    <name type="scientific">Campylobacter geochelonis</name>
    <dbReference type="NCBI Taxonomy" id="1780362"/>
    <lineage>
        <taxon>Bacteria</taxon>
        <taxon>Pseudomonadati</taxon>
        <taxon>Campylobacterota</taxon>
        <taxon>Epsilonproteobacteria</taxon>
        <taxon>Campylobacterales</taxon>
        <taxon>Campylobacteraceae</taxon>
        <taxon>Campylobacter</taxon>
    </lineage>
</organism>
<sequence length="163" mass="18398">MSRVLNIYLFLLAALIGIEISVGALVAPVIFFPASIIGEGILTHFQSGQLMTQIFLKFNNILFTIAVISIIYEILNFITAKNESFNFKFSTLMLSLINLVLSAAFVFYFTDYIVDAQNLGVVATQNEAFAQIHKTSEWCMKIMMVAQFILFFMRFPRAAKEQA</sequence>
<dbReference type="InterPro" id="IPR025423">
    <property type="entry name" value="TMEM205-like"/>
</dbReference>
<name>A0A128EJR1_9BACT</name>
<dbReference type="RefSeq" id="WP_075540529.1">
    <property type="nucleotide sequence ID" value="NZ_CP053844.1"/>
</dbReference>
<evidence type="ECO:0000256" key="4">
    <source>
        <dbReference type="ARBA" id="ARBA00023136"/>
    </source>
</evidence>
<evidence type="ECO:0000313" key="7">
    <source>
        <dbReference type="EMBL" id="CZE49104.1"/>
    </source>
</evidence>
<comment type="subcellular location">
    <subcellularLocation>
        <location evidence="1">Membrane</location>
    </subcellularLocation>
</comment>
<feature type="transmembrane region" description="Helical" evidence="5">
    <location>
        <begin position="54"/>
        <end position="75"/>
    </location>
</feature>
<dbReference type="EMBL" id="FIZP01000014">
    <property type="protein sequence ID" value="CZE49104.1"/>
    <property type="molecule type" value="Genomic_DNA"/>
</dbReference>
<reference evidence="7 8" key="1">
    <citation type="submission" date="2016-02" db="EMBL/GenBank/DDBJ databases">
        <authorList>
            <consortium name="Pathogen Informatics"/>
        </authorList>
    </citation>
    <scope>NUCLEOTIDE SEQUENCE [LARGE SCALE GENOMIC DNA]</scope>
    <source>
        <strain evidence="7 8">RC20</strain>
    </source>
</reference>
<evidence type="ECO:0000256" key="3">
    <source>
        <dbReference type="ARBA" id="ARBA00022989"/>
    </source>
</evidence>